<keyword evidence="1" id="KW-0520">NAD</keyword>
<dbReference type="EC" id="2.4.2.-" evidence="1"/>
<keyword evidence="1" id="KW-0808">Transferase</keyword>
<evidence type="ECO:0000256" key="3">
    <source>
        <dbReference type="SAM" id="Phobius"/>
    </source>
</evidence>
<feature type="transmembrane region" description="Helical" evidence="3">
    <location>
        <begin position="505"/>
        <end position="528"/>
    </location>
</feature>
<keyword evidence="3" id="KW-1133">Transmembrane helix</keyword>
<dbReference type="Gene3D" id="3.90.228.10">
    <property type="match status" value="1"/>
</dbReference>
<dbReference type="Proteomes" id="UP000027135">
    <property type="component" value="Unassembled WGS sequence"/>
</dbReference>
<dbReference type="Pfam" id="PF00644">
    <property type="entry name" value="PARP"/>
    <property type="match status" value="1"/>
</dbReference>
<dbReference type="PROSITE" id="PS51059">
    <property type="entry name" value="PARP_CATALYTIC"/>
    <property type="match status" value="1"/>
</dbReference>
<accession>A0A067QSD3</accession>
<dbReference type="GO" id="GO:0003950">
    <property type="term" value="F:NAD+ poly-ADP-ribosyltransferase activity"/>
    <property type="evidence" value="ECO:0007669"/>
    <property type="project" value="UniProtKB-UniRule"/>
</dbReference>
<dbReference type="SUPFAM" id="SSF56399">
    <property type="entry name" value="ADP-ribosylation"/>
    <property type="match status" value="1"/>
</dbReference>
<feature type="region of interest" description="Disordered" evidence="2">
    <location>
        <begin position="1"/>
        <end position="63"/>
    </location>
</feature>
<dbReference type="InterPro" id="IPR051712">
    <property type="entry name" value="ARTD-AVP"/>
</dbReference>
<dbReference type="eggNOG" id="ENOG502QSC4">
    <property type="taxonomic scope" value="Eukaryota"/>
</dbReference>
<dbReference type="InterPro" id="IPR012317">
    <property type="entry name" value="Poly(ADP-ribose)pol_cat_dom"/>
</dbReference>
<dbReference type="GO" id="GO:0005634">
    <property type="term" value="C:nucleus"/>
    <property type="evidence" value="ECO:0007669"/>
    <property type="project" value="TreeGrafter"/>
</dbReference>
<evidence type="ECO:0000313" key="5">
    <source>
        <dbReference type="EMBL" id="KDR12522.1"/>
    </source>
</evidence>
<name>A0A067QSD3_ZOONE</name>
<dbReference type="GO" id="GO:1990404">
    <property type="term" value="F:NAD+-protein mono-ADP-ribosyltransferase activity"/>
    <property type="evidence" value="ECO:0007669"/>
    <property type="project" value="TreeGrafter"/>
</dbReference>
<evidence type="ECO:0000313" key="6">
    <source>
        <dbReference type="Proteomes" id="UP000027135"/>
    </source>
</evidence>
<dbReference type="PANTHER" id="PTHR45740:SF2">
    <property type="entry name" value="POLY [ADP-RIBOSE] POLYMERASE"/>
    <property type="match status" value="1"/>
</dbReference>
<keyword evidence="1" id="KW-0328">Glycosyltransferase</keyword>
<gene>
    <name evidence="5" type="ORF">L798_13529</name>
</gene>
<dbReference type="PANTHER" id="PTHR45740">
    <property type="entry name" value="POLY [ADP-RIBOSE] POLYMERASE"/>
    <property type="match status" value="1"/>
</dbReference>
<keyword evidence="3" id="KW-0472">Membrane</keyword>
<protein>
    <recommendedName>
        <fullName evidence="1">Poly [ADP-ribose] polymerase</fullName>
        <shortName evidence="1">PARP</shortName>
        <ecNumber evidence="1">2.4.2.-</ecNumber>
    </recommendedName>
</protein>
<feature type="compositionally biased region" description="Polar residues" evidence="2">
    <location>
        <begin position="54"/>
        <end position="63"/>
    </location>
</feature>
<dbReference type="InParanoid" id="A0A067QSD3"/>
<dbReference type="AlphaFoldDB" id="A0A067QSD3"/>
<evidence type="ECO:0000256" key="1">
    <source>
        <dbReference type="RuleBase" id="RU362114"/>
    </source>
</evidence>
<keyword evidence="6" id="KW-1185">Reference proteome</keyword>
<evidence type="ECO:0000259" key="4">
    <source>
        <dbReference type="PROSITE" id="PS51059"/>
    </source>
</evidence>
<reference evidence="5 6" key="1">
    <citation type="journal article" date="2014" name="Nat. Commun.">
        <title>Molecular traces of alternative social organization in a termite genome.</title>
        <authorList>
            <person name="Terrapon N."/>
            <person name="Li C."/>
            <person name="Robertson H.M."/>
            <person name="Ji L."/>
            <person name="Meng X."/>
            <person name="Booth W."/>
            <person name="Chen Z."/>
            <person name="Childers C.P."/>
            <person name="Glastad K.M."/>
            <person name="Gokhale K."/>
            <person name="Gowin J."/>
            <person name="Gronenberg W."/>
            <person name="Hermansen R.A."/>
            <person name="Hu H."/>
            <person name="Hunt B.G."/>
            <person name="Huylmans A.K."/>
            <person name="Khalil S.M."/>
            <person name="Mitchell R.D."/>
            <person name="Munoz-Torres M.C."/>
            <person name="Mustard J.A."/>
            <person name="Pan H."/>
            <person name="Reese J.T."/>
            <person name="Scharf M.E."/>
            <person name="Sun F."/>
            <person name="Vogel H."/>
            <person name="Xiao J."/>
            <person name="Yang W."/>
            <person name="Yang Z."/>
            <person name="Yang Z."/>
            <person name="Zhou J."/>
            <person name="Zhu J."/>
            <person name="Brent C.S."/>
            <person name="Elsik C.G."/>
            <person name="Goodisman M.A."/>
            <person name="Liberles D.A."/>
            <person name="Roe R.M."/>
            <person name="Vargo E.L."/>
            <person name="Vilcinskas A."/>
            <person name="Wang J."/>
            <person name="Bornberg-Bauer E."/>
            <person name="Korb J."/>
            <person name="Zhang G."/>
            <person name="Liebig J."/>
        </authorList>
    </citation>
    <scope>NUCLEOTIDE SEQUENCE [LARGE SCALE GENOMIC DNA]</scope>
    <source>
        <tissue evidence="5">Whole organism</tissue>
    </source>
</reference>
<sequence>MQSEKKMEGSENNTLSLEVRLDAHERENVARARSEETRDSAHVASSLRVRRKTPTSTRLDGNQNGCVQKKTIKSFDELAAKLDASNKSKDSAMRLAIPLEMLVVTLSSCEGCEARVHCPMLSHSLLLRGDRRTRGVTAIVHNFKMMLLKSNSLVAEPAGSTPTTPKPATGHDPEPNSIHLPFSQPTFLRSINCYPPISFFVCPGNMGGLFSSLQQQQTETHSATSGQSTSHRPYSSQSKAQSSYEDQKYAAYPQYFEARRQQLLEEEKKRQAIQREKERCVVPISSTPLHRAILQQPLAANWSPLPSNSAFIKIDVTQFTQEYNTVKHLFKNTNKKRFNVVQIERIQNPYLLGCYLLKKSEMECILGGYVEERRLFHGTRQSNVHDICENNFDWRLHGDSTGNRYGKGVSFSPISHYASYYSDKNAAVKVMFLVRVLISNTTVGHGDMTIPPLISPGYDQSALRYDTAQKENGHLDPVADAFNDYGRTVSQYSSGMANPYPGWKFSLYLITMVLICMGGLAVKLHAFISALHGSN</sequence>
<dbReference type="EMBL" id="KK853013">
    <property type="protein sequence ID" value="KDR12522.1"/>
    <property type="molecule type" value="Genomic_DNA"/>
</dbReference>
<feature type="compositionally biased region" description="Basic and acidic residues" evidence="2">
    <location>
        <begin position="19"/>
        <end position="41"/>
    </location>
</feature>
<feature type="region of interest" description="Disordered" evidence="2">
    <location>
        <begin position="213"/>
        <end position="243"/>
    </location>
</feature>
<organism evidence="5 6">
    <name type="scientific">Zootermopsis nevadensis</name>
    <name type="common">Dampwood termite</name>
    <dbReference type="NCBI Taxonomy" id="136037"/>
    <lineage>
        <taxon>Eukaryota</taxon>
        <taxon>Metazoa</taxon>
        <taxon>Ecdysozoa</taxon>
        <taxon>Arthropoda</taxon>
        <taxon>Hexapoda</taxon>
        <taxon>Insecta</taxon>
        <taxon>Pterygota</taxon>
        <taxon>Neoptera</taxon>
        <taxon>Polyneoptera</taxon>
        <taxon>Dictyoptera</taxon>
        <taxon>Blattodea</taxon>
        <taxon>Blattoidea</taxon>
        <taxon>Termitoidae</taxon>
        <taxon>Termopsidae</taxon>
        <taxon>Zootermopsis</taxon>
    </lineage>
</organism>
<feature type="domain" description="PARP catalytic" evidence="4">
    <location>
        <begin position="296"/>
        <end position="535"/>
    </location>
</feature>
<proteinExistence type="predicted"/>
<feature type="region of interest" description="Disordered" evidence="2">
    <location>
        <begin position="155"/>
        <end position="181"/>
    </location>
</feature>
<evidence type="ECO:0000256" key="2">
    <source>
        <dbReference type="SAM" id="MobiDB-lite"/>
    </source>
</evidence>
<keyword evidence="3" id="KW-0812">Transmembrane</keyword>